<gene>
    <name evidence="1" type="ORF">AMTR_s00094p00080430</name>
</gene>
<proteinExistence type="predicted"/>
<dbReference type="Gramene" id="ERM98302">
    <property type="protein sequence ID" value="ERM98302"/>
    <property type="gene ID" value="AMTR_s00094p00080430"/>
</dbReference>
<dbReference type="EMBL" id="KI395392">
    <property type="protein sequence ID" value="ERM98302.1"/>
    <property type="molecule type" value="Genomic_DNA"/>
</dbReference>
<evidence type="ECO:0000313" key="2">
    <source>
        <dbReference type="Proteomes" id="UP000017836"/>
    </source>
</evidence>
<sequence length="183" mass="19900">MQPSHVLLSRARLPAQPLHALLSCAHHTRVSPTQPPHAFLSCVSRTRAAPLASVCTLACLLLYELGQSILCPELEPGLLPSFTLVPGLASRTKPRPNAPSLEPHPLRACPLRVCIPPSPMDRVKPSLTMCYPRCACFSPSGSSHVPVTSSMYTCHRDSPTPMSHTILTLIIPFITHIHAHHPQ</sequence>
<name>W1NR59_AMBTC</name>
<keyword evidence="2" id="KW-1185">Reference proteome</keyword>
<dbReference type="AlphaFoldDB" id="W1NR59"/>
<accession>W1NR59</accession>
<protein>
    <submittedName>
        <fullName evidence="1">Uncharacterized protein</fullName>
    </submittedName>
</protein>
<dbReference type="Proteomes" id="UP000017836">
    <property type="component" value="Unassembled WGS sequence"/>
</dbReference>
<dbReference type="HOGENOM" id="CLU_126765_0_0_1"/>
<reference evidence="2" key="1">
    <citation type="journal article" date="2013" name="Science">
        <title>The Amborella genome and the evolution of flowering plants.</title>
        <authorList>
            <consortium name="Amborella Genome Project"/>
        </authorList>
    </citation>
    <scope>NUCLEOTIDE SEQUENCE [LARGE SCALE GENOMIC DNA]</scope>
</reference>
<evidence type="ECO:0000313" key="1">
    <source>
        <dbReference type="EMBL" id="ERM98302.1"/>
    </source>
</evidence>
<organism evidence="1 2">
    <name type="scientific">Amborella trichopoda</name>
    <dbReference type="NCBI Taxonomy" id="13333"/>
    <lineage>
        <taxon>Eukaryota</taxon>
        <taxon>Viridiplantae</taxon>
        <taxon>Streptophyta</taxon>
        <taxon>Embryophyta</taxon>
        <taxon>Tracheophyta</taxon>
        <taxon>Spermatophyta</taxon>
        <taxon>Magnoliopsida</taxon>
        <taxon>Amborellales</taxon>
        <taxon>Amborellaceae</taxon>
        <taxon>Amborella</taxon>
    </lineage>
</organism>